<evidence type="ECO:0000256" key="5">
    <source>
        <dbReference type="ARBA" id="ARBA00022723"/>
    </source>
</evidence>
<proteinExistence type="inferred from homology"/>
<dbReference type="InterPro" id="IPR015712">
    <property type="entry name" value="DNA-dir_RNA_pol_su2"/>
</dbReference>
<dbReference type="HOGENOM" id="CLU_000524_5_0_1"/>
<organism evidence="16">
    <name type="scientific">Selaginella moellendorffii</name>
    <name type="common">Spikemoss</name>
    <dbReference type="NCBI Taxonomy" id="88036"/>
    <lineage>
        <taxon>Eukaryota</taxon>
        <taxon>Viridiplantae</taxon>
        <taxon>Streptophyta</taxon>
        <taxon>Embryophyta</taxon>
        <taxon>Tracheophyta</taxon>
        <taxon>Lycopodiopsida</taxon>
        <taxon>Selaginellales</taxon>
        <taxon>Selaginellaceae</taxon>
        <taxon>Selaginella</taxon>
    </lineage>
</organism>
<dbReference type="InterPro" id="IPR007121">
    <property type="entry name" value="RNA_pol_bsu_CS"/>
</dbReference>
<feature type="domain" description="RNA polymerase Rpb2" evidence="11">
    <location>
        <begin position="912"/>
        <end position="1001"/>
    </location>
</feature>
<dbReference type="GO" id="GO:0046872">
    <property type="term" value="F:metal ion binding"/>
    <property type="evidence" value="ECO:0007669"/>
    <property type="project" value="UniProtKB-KW"/>
</dbReference>
<dbReference type="Gene3D" id="3.90.1800.10">
    <property type="entry name" value="RNA polymerase alpha subunit dimerisation domain"/>
    <property type="match status" value="1"/>
</dbReference>
<protein>
    <recommendedName>
        <fullName evidence="9">DNA-directed RNA polymerase subunit beta</fullName>
        <ecNumber evidence="9">2.7.7.6</ecNumber>
    </recommendedName>
</protein>
<dbReference type="Pfam" id="PF04560">
    <property type="entry name" value="RNA_pol_Rpb2_7"/>
    <property type="match status" value="1"/>
</dbReference>
<comment type="catalytic activity">
    <reaction evidence="9">
        <text>RNA(n) + a ribonucleoside 5'-triphosphate = RNA(n+1) + diphosphate</text>
        <dbReference type="Rhea" id="RHEA:21248"/>
        <dbReference type="Rhea" id="RHEA-COMP:14527"/>
        <dbReference type="Rhea" id="RHEA-COMP:17342"/>
        <dbReference type="ChEBI" id="CHEBI:33019"/>
        <dbReference type="ChEBI" id="CHEBI:61557"/>
        <dbReference type="ChEBI" id="CHEBI:140395"/>
        <dbReference type="EC" id="2.7.7.6"/>
    </reaction>
</comment>
<dbReference type="Gene3D" id="3.90.1110.10">
    <property type="entry name" value="RNA polymerase Rpb2, domain 2"/>
    <property type="match status" value="1"/>
</dbReference>
<dbReference type="GO" id="GO:0032549">
    <property type="term" value="F:ribonucleoside binding"/>
    <property type="evidence" value="ECO:0007669"/>
    <property type="project" value="InterPro"/>
</dbReference>
<dbReference type="EC" id="2.7.7.6" evidence="9"/>
<keyword evidence="7 9" id="KW-0804">Transcription</keyword>
<feature type="domain" description="DNA-directed RNA polymerase subunit 2 hybrid-binding" evidence="10">
    <location>
        <begin position="613"/>
        <end position="878"/>
    </location>
</feature>
<comment type="function">
    <text evidence="9">DNA-dependent RNA polymerase catalyzes the transcription of DNA into RNA using the four ribonucleoside triphosphates as substrates.</text>
</comment>
<keyword evidence="4 9" id="KW-0548">Nucleotidyltransferase</keyword>
<dbReference type="GO" id="GO:0006351">
    <property type="term" value="P:DNA-templated transcription"/>
    <property type="evidence" value="ECO:0007669"/>
    <property type="project" value="InterPro"/>
</dbReference>
<evidence type="ECO:0000256" key="3">
    <source>
        <dbReference type="ARBA" id="ARBA00022679"/>
    </source>
</evidence>
<evidence type="ECO:0000259" key="14">
    <source>
        <dbReference type="Pfam" id="PF04566"/>
    </source>
</evidence>
<evidence type="ECO:0000259" key="11">
    <source>
        <dbReference type="Pfam" id="PF04560"/>
    </source>
</evidence>
<evidence type="ECO:0000256" key="4">
    <source>
        <dbReference type="ARBA" id="ARBA00022695"/>
    </source>
</evidence>
<evidence type="ECO:0000259" key="13">
    <source>
        <dbReference type="Pfam" id="PF04565"/>
    </source>
</evidence>
<dbReference type="Gramene" id="EFJ29008">
    <property type="protein sequence ID" value="EFJ29008"/>
    <property type="gene ID" value="SELMODRAFT_410923"/>
</dbReference>
<dbReference type="STRING" id="88036.D8RGA9"/>
<dbReference type="InterPro" id="IPR037034">
    <property type="entry name" value="RNA_pol_Rpb2_2_sf"/>
</dbReference>
<keyword evidence="5" id="KW-0479">Metal-binding</keyword>
<dbReference type="Pfam" id="PF04566">
    <property type="entry name" value="RNA_pol_Rpb2_4"/>
    <property type="match status" value="1"/>
</dbReference>
<evidence type="ECO:0000256" key="1">
    <source>
        <dbReference type="ARBA" id="ARBA00006835"/>
    </source>
</evidence>
<dbReference type="InterPro" id="IPR007644">
    <property type="entry name" value="RNA_pol_bsu_protrusion"/>
</dbReference>
<dbReference type="InterPro" id="IPR037033">
    <property type="entry name" value="DNA-dir_RNAP_su2_hyb_sf"/>
</dbReference>
<dbReference type="Pfam" id="PF00562">
    <property type="entry name" value="RNA_pol_Rpb2_6"/>
    <property type="match status" value="1"/>
</dbReference>
<dbReference type="GO" id="GO:0003677">
    <property type="term" value="F:DNA binding"/>
    <property type="evidence" value="ECO:0007669"/>
    <property type="project" value="InterPro"/>
</dbReference>
<evidence type="ECO:0000259" key="12">
    <source>
        <dbReference type="Pfam" id="PF04563"/>
    </source>
</evidence>
<dbReference type="Proteomes" id="UP000001514">
    <property type="component" value="Unassembled WGS sequence"/>
</dbReference>
<dbReference type="SUPFAM" id="SSF64484">
    <property type="entry name" value="beta and beta-prime subunits of DNA dependent RNA-polymerase"/>
    <property type="match status" value="1"/>
</dbReference>
<dbReference type="Gene3D" id="3.90.1100.10">
    <property type="match status" value="1"/>
</dbReference>
<evidence type="ECO:0000313" key="16">
    <source>
        <dbReference type="Proteomes" id="UP000001514"/>
    </source>
</evidence>
<dbReference type="Gene3D" id="3.90.1070.20">
    <property type="match status" value="1"/>
</dbReference>
<dbReference type="EMBL" id="GL377578">
    <property type="protein sequence ID" value="EFJ29008.1"/>
    <property type="molecule type" value="Genomic_DNA"/>
</dbReference>
<sequence length="1005" mass="111248">MEEEACDAWFQARGLVAHQLDSFNRFCGAGAHSLALLFGSPAHFTDIKGEVRMAAMPPCRDPVPALATIRIRNLVLHKPADATTGRPLFPREARLRGITYSARLCADVELQVDAVAGEQRNPVVNRVFPAVHIGDIPIMVNSLLCNGHDADAFDCGGYFIVKGVDKVVLAQELVWPQALRVLCPKTGSDNWRVELEQVKVDLERGDGVLLLSAPGLDTIPLVIVLAALGVSTDRQLLEVMVHDTQDVELTELVRPSIVHAREQMQEFVNSSGVHGGGRDVTSVAVELVGSRIKPVTPLAGPAQEKLVSLLCNTSSSRPADKALLMGYMVRCLCLCVVGRSTADDIHSLKNKRVDLAGDCMFKQMRHLSARFRKTTLKRVLKHVEAGGLDCLTDNLIVDKSVITNGLRAAFSTGIWSLNRNASHYGRICPVETPDDHLAKTMAVFATVSAPRSHDNVLEQLSHCQMQSSQGPLVGWDNVFVNGEWVGATDKPGTLLQAMRNLRRNKLIHPETELARAPSRAEIRIFTDGGRLLRPLLVVDKQRVLLSTREHRRELRARPAHERFDYMLDTGLVELLGAQEESNAVIAVTRREAESSSSFTHVEMHPASLLGVSASAIPFLNHNQSARVTHQAQKHGKQAIGFYMCDILSRMDTSVRQLYYPQQPLVCTRLAQLLARPELANGVNCVVAVACYGGYNQEDSLILNQSSLDRGLFRSTHFRVHRATLDYSSSDIRFCRPETEVARSNTDGIDKLDSDGLPFIGAEMKAADVVIGKAGRRPASKLVDHSSKLRKLEQGWVDQVVCSGGDEEGERHVRVRLREARCPQVGDKFSSMHGQKGVVGMKLRQEELLFTQQGIVPDVVINPHAFASRQTLAQMLESVRLHHLSEDKMKWRGASGPVHPLTHQPVKDRKREGGTKFGEMERDCLISHGASATVKERLFFVSDRSLVPVCTNCHRLAILNCKQHPRCLFCNPQQRIATLDMPHACKLLSMELRSMGVDMRFRVSQH</sequence>
<dbReference type="GO" id="GO:0003899">
    <property type="term" value="F:DNA-directed RNA polymerase activity"/>
    <property type="evidence" value="ECO:0007669"/>
    <property type="project" value="UniProtKB-EC"/>
</dbReference>
<dbReference type="CDD" id="cd00653">
    <property type="entry name" value="RNA_pol_B_RPB2"/>
    <property type="match status" value="1"/>
</dbReference>
<comment type="similarity">
    <text evidence="1 8">Belongs to the RNA polymerase beta chain family.</text>
</comment>
<evidence type="ECO:0000256" key="6">
    <source>
        <dbReference type="ARBA" id="ARBA00022833"/>
    </source>
</evidence>
<dbReference type="KEGG" id="smo:SELMODRAFT_410923"/>
<dbReference type="InterPro" id="IPR007120">
    <property type="entry name" value="DNA-dir_RNAP_su2_dom"/>
</dbReference>
<feature type="domain" description="RNA polymerase Rpb2" evidence="14">
    <location>
        <begin position="478"/>
        <end position="539"/>
    </location>
</feature>
<accession>D8RGA9</accession>
<gene>
    <name evidence="15" type="ORF">SELMODRAFT_410923</name>
</gene>
<dbReference type="PROSITE" id="PS01166">
    <property type="entry name" value="RNA_POL_BETA"/>
    <property type="match status" value="1"/>
</dbReference>
<dbReference type="PANTHER" id="PTHR20856">
    <property type="entry name" value="DNA-DIRECTED RNA POLYMERASE I SUBUNIT 2"/>
    <property type="match status" value="1"/>
</dbReference>
<dbReference type="InterPro" id="IPR014724">
    <property type="entry name" value="RNA_pol_RPB2_OB-fold"/>
</dbReference>
<dbReference type="InterPro" id="IPR007641">
    <property type="entry name" value="RNA_pol_Rpb2_7"/>
</dbReference>
<keyword evidence="2 9" id="KW-0240">DNA-directed RNA polymerase</keyword>
<dbReference type="Gene3D" id="2.40.50.150">
    <property type="match status" value="1"/>
</dbReference>
<name>D8RGA9_SELML</name>
<feature type="domain" description="RNA polymerase beta subunit protrusion" evidence="12">
    <location>
        <begin position="14"/>
        <end position="387"/>
    </location>
</feature>
<dbReference type="Pfam" id="PF04563">
    <property type="entry name" value="RNA_pol_Rpb2_1"/>
    <property type="match status" value="1"/>
</dbReference>
<dbReference type="InterPro" id="IPR007645">
    <property type="entry name" value="RNA_pol_Rpb2_3"/>
</dbReference>
<feature type="domain" description="RNA polymerase Rpb2" evidence="13">
    <location>
        <begin position="421"/>
        <end position="445"/>
    </location>
</feature>
<keyword evidence="6" id="KW-0862">Zinc</keyword>
<keyword evidence="16" id="KW-1185">Reference proteome</keyword>
<evidence type="ECO:0000256" key="8">
    <source>
        <dbReference type="RuleBase" id="RU000434"/>
    </source>
</evidence>
<dbReference type="GO" id="GO:0005665">
    <property type="term" value="C:RNA polymerase II, core complex"/>
    <property type="evidence" value="ECO:0000318"/>
    <property type="project" value="GO_Central"/>
</dbReference>
<reference evidence="15 16" key="1">
    <citation type="journal article" date="2011" name="Science">
        <title>The Selaginella genome identifies genetic changes associated with the evolution of vascular plants.</title>
        <authorList>
            <person name="Banks J.A."/>
            <person name="Nishiyama T."/>
            <person name="Hasebe M."/>
            <person name="Bowman J.L."/>
            <person name="Gribskov M."/>
            <person name="dePamphilis C."/>
            <person name="Albert V.A."/>
            <person name="Aono N."/>
            <person name="Aoyama T."/>
            <person name="Ambrose B.A."/>
            <person name="Ashton N.W."/>
            <person name="Axtell M.J."/>
            <person name="Barker E."/>
            <person name="Barker M.S."/>
            <person name="Bennetzen J.L."/>
            <person name="Bonawitz N.D."/>
            <person name="Chapple C."/>
            <person name="Cheng C."/>
            <person name="Correa L.G."/>
            <person name="Dacre M."/>
            <person name="DeBarry J."/>
            <person name="Dreyer I."/>
            <person name="Elias M."/>
            <person name="Engstrom E.M."/>
            <person name="Estelle M."/>
            <person name="Feng L."/>
            <person name="Finet C."/>
            <person name="Floyd S.K."/>
            <person name="Frommer W.B."/>
            <person name="Fujita T."/>
            <person name="Gramzow L."/>
            <person name="Gutensohn M."/>
            <person name="Harholt J."/>
            <person name="Hattori M."/>
            <person name="Heyl A."/>
            <person name="Hirai T."/>
            <person name="Hiwatashi Y."/>
            <person name="Ishikawa M."/>
            <person name="Iwata M."/>
            <person name="Karol K.G."/>
            <person name="Koehler B."/>
            <person name="Kolukisaoglu U."/>
            <person name="Kubo M."/>
            <person name="Kurata T."/>
            <person name="Lalonde S."/>
            <person name="Li K."/>
            <person name="Li Y."/>
            <person name="Litt A."/>
            <person name="Lyons E."/>
            <person name="Manning G."/>
            <person name="Maruyama T."/>
            <person name="Michael T.P."/>
            <person name="Mikami K."/>
            <person name="Miyazaki S."/>
            <person name="Morinaga S."/>
            <person name="Murata T."/>
            <person name="Mueller-Roeber B."/>
            <person name="Nelson D.R."/>
            <person name="Obara M."/>
            <person name="Oguri Y."/>
            <person name="Olmstead R.G."/>
            <person name="Onodera N."/>
            <person name="Petersen B.L."/>
            <person name="Pils B."/>
            <person name="Prigge M."/>
            <person name="Rensing S.A."/>
            <person name="Riano-Pachon D.M."/>
            <person name="Roberts A.W."/>
            <person name="Sato Y."/>
            <person name="Scheller H.V."/>
            <person name="Schulz B."/>
            <person name="Schulz C."/>
            <person name="Shakirov E.V."/>
            <person name="Shibagaki N."/>
            <person name="Shinohara N."/>
            <person name="Shippen D.E."/>
            <person name="Soerensen I."/>
            <person name="Sotooka R."/>
            <person name="Sugimoto N."/>
            <person name="Sugita M."/>
            <person name="Sumikawa N."/>
            <person name="Tanurdzic M."/>
            <person name="Theissen G."/>
            <person name="Ulvskov P."/>
            <person name="Wakazuki S."/>
            <person name="Weng J.K."/>
            <person name="Willats W.W."/>
            <person name="Wipf D."/>
            <person name="Wolf P.G."/>
            <person name="Yang L."/>
            <person name="Zimmer A.D."/>
            <person name="Zhu Q."/>
            <person name="Mitros T."/>
            <person name="Hellsten U."/>
            <person name="Loque D."/>
            <person name="Otillar R."/>
            <person name="Salamov A."/>
            <person name="Schmutz J."/>
            <person name="Shapiro H."/>
            <person name="Lindquist E."/>
            <person name="Lucas S."/>
            <person name="Rokhsar D."/>
            <person name="Grigoriev I.V."/>
        </authorList>
    </citation>
    <scope>NUCLEOTIDE SEQUENCE [LARGE SCALE GENOMIC DNA]</scope>
</reference>
<dbReference type="OMA" id="EVQFAMD"/>
<dbReference type="Pfam" id="PF04565">
    <property type="entry name" value="RNA_pol_Rpb2_3"/>
    <property type="match status" value="1"/>
</dbReference>
<dbReference type="AlphaFoldDB" id="D8RGA9"/>
<evidence type="ECO:0000313" key="15">
    <source>
        <dbReference type="EMBL" id="EFJ29008.1"/>
    </source>
</evidence>
<evidence type="ECO:0000256" key="7">
    <source>
        <dbReference type="ARBA" id="ARBA00023163"/>
    </source>
</evidence>
<keyword evidence="3 9" id="KW-0808">Transferase</keyword>
<dbReference type="InParanoid" id="D8RGA9"/>
<dbReference type="InterPro" id="IPR007646">
    <property type="entry name" value="RNA_pol_Rpb2_4"/>
</dbReference>
<dbReference type="eggNOG" id="KOG0214">
    <property type="taxonomic scope" value="Eukaryota"/>
</dbReference>
<evidence type="ECO:0000256" key="9">
    <source>
        <dbReference type="RuleBase" id="RU363031"/>
    </source>
</evidence>
<dbReference type="Gene3D" id="2.40.270.10">
    <property type="entry name" value="DNA-directed RNA polymerase, subunit 2, domain 6"/>
    <property type="match status" value="2"/>
</dbReference>
<evidence type="ECO:0000256" key="2">
    <source>
        <dbReference type="ARBA" id="ARBA00022478"/>
    </source>
</evidence>
<evidence type="ECO:0000259" key="10">
    <source>
        <dbReference type="Pfam" id="PF00562"/>
    </source>
</evidence>